<proteinExistence type="predicted"/>
<comment type="caution">
    <text evidence="1">The sequence shown here is derived from an EMBL/GenBank/DDBJ whole genome shotgun (WGS) entry which is preliminary data.</text>
</comment>
<dbReference type="Proteomes" id="UP000626844">
    <property type="component" value="Unassembled WGS sequence"/>
</dbReference>
<accession>A0A926N847</accession>
<name>A0A926N847_9BACI</name>
<organism evidence="1 2">
    <name type="scientific">Metabacillus arenae</name>
    <dbReference type="NCBI Taxonomy" id="2771434"/>
    <lineage>
        <taxon>Bacteria</taxon>
        <taxon>Bacillati</taxon>
        <taxon>Bacillota</taxon>
        <taxon>Bacilli</taxon>
        <taxon>Bacillales</taxon>
        <taxon>Bacillaceae</taxon>
        <taxon>Metabacillus</taxon>
    </lineage>
</organism>
<evidence type="ECO:0008006" key="3">
    <source>
        <dbReference type="Google" id="ProtNLM"/>
    </source>
</evidence>
<protein>
    <recommendedName>
        <fullName evidence="3">AbrB/MazE/SpoVT family DNA-binding domain-containing protein</fullName>
    </recommendedName>
</protein>
<dbReference type="Gene3D" id="2.10.260.10">
    <property type="match status" value="1"/>
</dbReference>
<evidence type="ECO:0000313" key="1">
    <source>
        <dbReference type="EMBL" id="MBD1379162.1"/>
    </source>
</evidence>
<evidence type="ECO:0000313" key="2">
    <source>
        <dbReference type="Proteomes" id="UP000626844"/>
    </source>
</evidence>
<keyword evidence="2" id="KW-1185">Reference proteome</keyword>
<dbReference type="EMBL" id="JACXAI010000002">
    <property type="protein sequence ID" value="MBD1379162.1"/>
    <property type="molecule type" value="Genomic_DNA"/>
</dbReference>
<dbReference type="SUPFAM" id="SSF89447">
    <property type="entry name" value="AbrB/MazE/MraZ-like"/>
    <property type="match status" value="1"/>
</dbReference>
<dbReference type="InterPro" id="IPR037914">
    <property type="entry name" value="SpoVT-AbrB_sf"/>
</dbReference>
<dbReference type="AlphaFoldDB" id="A0A926N847"/>
<gene>
    <name evidence="1" type="ORF">IC621_02865</name>
</gene>
<reference evidence="1" key="1">
    <citation type="submission" date="2020-09" db="EMBL/GenBank/DDBJ databases">
        <title>A novel bacterium of genus Bacillus, isolated from South China Sea.</title>
        <authorList>
            <person name="Huang H."/>
            <person name="Mo K."/>
            <person name="Hu Y."/>
        </authorList>
    </citation>
    <scope>NUCLEOTIDE SEQUENCE</scope>
    <source>
        <strain evidence="1">IB182487</strain>
    </source>
</reference>
<sequence>MDRKIVKIGNSLGVIIPSKYLEDLGVTYNDIIDMEFDKALNMIKIKNKSMTLNDNHLEQVIKRVIDQYLKEKGLL</sequence>
<dbReference type="RefSeq" id="WP_191155518.1">
    <property type="nucleotide sequence ID" value="NZ_JACXAI010000002.1"/>
</dbReference>